<reference evidence="1" key="1">
    <citation type="submission" date="2024-05" db="EMBL/GenBank/DDBJ databases">
        <title>30 novel species of actinomycetes from the DSMZ collection.</title>
        <authorList>
            <person name="Nouioui I."/>
        </authorList>
    </citation>
    <scope>NUCLEOTIDE SEQUENCE</scope>
    <source>
        <strain evidence="1">DSM 40712</strain>
    </source>
</reference>
<organism evidence="1 2">
    <name type="scientific">Streptomyces lancefieldiae</name>
    <dbReference type="NCBI Taxonomy" id="3075520"/>
    <lineage>
        <taxon>Bacteria</taxon>
        <taxon>Bacillati</taxon>
        <taxon>Actinomycetota</taxon>
        <taxon>Actinomycetes</taxon>
        <taxon>Kitasatosporales</taxon>
        <taxon>Streptomycetaceae</taxon>
        <taxon>Streptomyces</taxon>
    </lineage>
</organism>
<evidence type="ECO:0000313" key="2">
    <source>
        <dbReference type="Proteomes" id="UP001180724"/>
    </source>
</evidence>
<dbReference type="RefSeq" id="WP_311585827.1">
    <property type="nucleotide sequence ID" value="NZ_JAVRFH010000138.1"/>
</dbReference>
<dbReference type="EMBL" id="JAVRFH010000138">
    <property type="protein sequence ID" value="MDT0616408.1"/>
    <property type="molecule type" value="Genomic_DNA"/>
</dbReference>
<dbReference type="Proteomes" id="UP001180724">
    <property type="component" value="Unassembled WGS sequence"/>
</dbReference>
<accession>A0ABU3B538</accession>
<protein>
    <submittedName>
        <fullName evidence="1">Uncharacterized protein</fullName>
    </submittedName>
</protein>
<sequence>MRRRKSRAELTRTPRLVVVLGAHELRTVALEMLYGMWAHLVPGKFAWVLAGRSGELENVLARPALVSLQSSVFLRHRVPEPA</sequence>
<keyword evidence="2" id="KW-1185">Reference proteome</keyword>
<comment type="caution">
    <text evidence="1">The sequence shown here is derived from an EMBL/GenBank/DDBJ whole genome shotgun (WGS) entry which is preliminary data.</text>
</comment>
<gene>
    <name evidence="1" type="ORF">RM812_40665</name>
</gene>
<evidence type="ECO:0000313" key="1">
    <source>
        <dbReference type="EMBL" id="MDT0616408.1"/>
    </source>
</evidence>
<name>A0ABU3B538_9ACTN</name>
<proteinExistence type="predicted"/>